<name>A0A7R9ILD6_9NEOP</name>
<dbReference type="AlphaFoldDB" id="A0A7R9ILD6"/>
<organism evidence="2">
    <name type="scientific">Timema tahoe</name>
    <dbReference type="NCBI Taxonomy" id="61484"/>
    <lineage>
        <taxon>Eukaryota</taxon>
        <taxon>Metazoa</taxon>
        <taxon>Ecdysozoa</taxon>
        <taxon>Arthropoda</taxon>
        <taxon>Hexapoda</taxon>
        <taxon>Insecta</taxon>
        <taxon>Pterygota</taxon>
        <taxon>Neoptera</taxon>
        <taxon>Polyneoptera</taxon>
        <taxon>Phasmatodea</taxon>
        <taxon>Timematodea</taxon>
        <taxon>Timematoidea</taxon>
        <taxon>Timematidae</taxon>
        <taxon>Timema</taxon>
    </lineage>
</organism>
<dbReference type="Pfam" id="PF24906">
    <property type="entry name" value="Zf_WRKY19"/>
    <property type="match status" value="1"/>
</dbReference>
<protein>
    <recommendedName>
        <fullName evidence="1">WRKY19-like zinc finger domain-containing protein</fullName>
    </recommendedName>
</protein>
<sequence>MDEMALTVKKEPEEDVEYFHQANLEMERVMKRQHLSKSQFRIFDDHNILVPRCREQTEINFPIKQEKVFVEDWRHYQEQESGSDLLTLPPFKEEFDSPQRGGFCVDHGGIKVKCKEAGCTKSPQGGGFCVEHGGTPWKSVDMRIVVGRGLMSVDKAEQHMMSARALVHNWTREFLEALLCFWLAMDLFQRDRFIRT</sequence>
<evidence type="ECO:0000313" key="2">
    <source>
        <dbReference type="EMBL" id="CAD7460538.1"/>
    </source>
</evidence>
<reference evidence="2" key="1">
    <citation type="submission" date="2020-11" db="EMBL/GenBank/DDBJ databases">
        <authorList>
            <person name="Tran Van P."/>
        </authorList>
    </citation>
    <scope>NUCLEOTIDE SEQUENCE</scope>
</reference>
<gene>
    <name evidence="2" type="ORF">TTEB3V08_LOCUS8467</name>
</gene>
<dbReference type="InterPro" id="IPR056866">
    <property type="entry name" value="Znf_WRKY19"/>
</dbReference>
<evidence type="ECO:0000259" key="1">
    <source>
        <dbReference type="Pfam" id="PF24906"/>
    </source>
</evidence>
<feature type="domain" description="WRKY19-like zinc finger" evidence="1">
    <location>
        <begin position="113"/>
        <end position="134"/>
    </location>
</feature>
<accession>A0A7R9ILD6</accession>
<proteinExistence type="predicted"/>
<dbReference type="EMBL" id="OE003794">
    <property type="protein sequence ID" value="CAD7460538.1"/>
    <property type="molecule type" value="Genomic_DNA"/>
</dbReference>